<keyword evidence="3" id="KW-1185">Reference proteome</keyword>
<feature type="region of interest" description="Disordered" evidence="1">
    <location>
        <begin position="1"/>
        <end position="29"/>
    </location>
</feature>
<evidence type="ECO:0000313" key="2">
    <source>
        <dbReference type="EMBL" id="RPA79646.1"/>
    </source>
</evidence>
<reference evidence="2 3" key="1">
    <citation type="journal article" date="2018" name="Nat. Ecol. Evol.">
        <title>Pezizomycetes genomes reveal the molecular basis of ectomycorrhizal truffle lifestyle.</title>
        <authorList>
            <person name="Murat C."/>
            <person name="Payen T."/>
            <person name="Noel B."/>
            <person name="Kuo A."/>
            <person name="Morin E."/>
            <person name="Chen J."/>
            <person name="Kohler A."/>
            <person name="Krizsan K."/>
            <person name="Balestrini R."/>
            <person name="Da Silva C."/>
            <person name="Montanini B."/>
            <person name="Hainaut M."/>
            <person name="Levati E."/>
            <person name="Barry K.W."/>
            <person name="Belfiori B."/>
            <person name="Cichocki N."/>
            <person name="Clum A."/>
            <person name="Dockter R.B."/>
            <person name="Fauchery L."/>
            <person name="Guy J."/>
            <person name="Iotti M."/>
            <person name="Le Tacon F."/>
            <person name="Lindquist E.A."/>
            <person name="Lipzen A."/>
            <person name="Malagnac F."/>
            <person name="Mello A."/>
            <person name="Molinier V."/>
            <person name="Miyauchi S."/>
            <person name="Poulain J."/>
            <person name="Riccioni C."/>
            <person name="Rubini A."/>
            <person name="Sitrit Y."/>
            <person name="Splivallo R."/>
            <person name="Traeger S."/>
            <person name="Wang M."/>
            <person name="Zifcakova L."/>
            <person name="Wipf D."/>
            <person name="Zambonelli A."/>
            <person name="Paolocci F."/>
            <person name="Nowrousian M."/>
            <person name="Ottonello S."/>
            <person name="Baldrian P."/>
            <person name="Spatafora J.W."/>
            <person name="Henrissat B."/>
            <person name="Nagy L.G."/>
            <person name="Aury J.M."/>
            <person name="Wincker P."/>
            <person name="Grigoriev I.V."/>
            <person name="Bonfante P."/>
            <person name="Martin F.M."/>
        </authorList>
    </citation>
    <scope>NUCLEOTIDE SEQUENCE [LARGE SCALE GENOMIC DNA]</scope>
    <source>
        <strain evidence="2 3">RN42</strain>
    </source>
</reference>
<proteinExistence type="predicted"/>
<dbReference type="EMBL" id="ML119696">
    <property type="protein sequence ID" value="RPA79646.1"/>
    <property type="molecule type" value="Genomic_DNA"/>
</dbReference>
<organism evidence="2 3">
    <name type="scientific">Ascobolus immersus RN42</name>
    <dbReference type="NCBI Taxonomy" id="1160509"/>
    <lineage>
        <taxon>Eukaryota</taxon>
        <taxon>Fungi</taxon>
        <taxon>Dikarya</taxon>
        <taxon>Ascomycota</taxon>
        <taxon>Pezizomycotina</taxon>
        <taxon>Pezizomycetes</taxon>
        <taxon>Pezizales</taxon>
        <taxon>Ascobolaceae</taxon>
        <taxon>Ascobolus</taxon>
    </lineage>
</organism>
<gene>
    <name evidence="2" type="ORF">BJ508DRAFT_328077</name>
</gene>
<sequence>MTNLPNGSDINQTTNASITAQQTEQNSKALTARFDRLEVERKAELKEWKSNHADVKAQLHAMKQTDKQAEIERLGEQLAQSIREGENKDKEIVEWKQKAMQGEAYRMKYIPVHDKLRRRALLDYARNAVVVEIGHEEAYILSAVNRSISEEREQLHSIVEYVSLREAWWTNPEDDELHVLEGG</sequence>
<dbReference type="AlphaFoldDB" id="A0A3N4I2K9"/>
<evidence type="ECO:0000313" key="3">
    <source>
        <dbReference type="Proteomes" id="UP000275078"/>
    </source>
</evidence>
<evidence type="ECO:0000256" key="1">
    <source>
        <dbReference type="SAM" id="MobiDB-lite"/>
    </source>
</evidence>
<protein>
    <submittedName>
        <fullName evidence="2">Uncharacterized protein</fullName>
    </submittedName>
</protein>
<dbReference type="Proteomes" id="UP000275078">
    <property type="component" value="Unassembled WGS sequence"/>
</dbReference>
<name>A0A3N4I2K9_ASCIM</name>
<accession>A0A3N4I2K9</accession>